<comment type="caution">
    <text evidence="2">The sequence shown here is derived from an EMBL/GenBank/DDBJ whole genome shotgun (WGS) entry which is preliminary data.</text>
</comment>
<accession>A0A8X7VW53</accession>
<proteinExistence type="predicted"/>
<feature type="compositionally biased region" description="Basic and acidic residues" evidence="1">
    <location>
        <begin position="7"/>
        <end position="16"/>
    </location>
</feature>
<evidence type="ECO:0000313" key="2">
    <source>
        <dbReference type="EMBL" id="KAG2317908.1"/>
    </source>
</evidence>
<dbReference type="EMBL" id="JAAMPC010000004">
    <property type="protein sequence ID" value="KAG2317908.1"/>
    <property type="molecule type" value="Genomic_DNA"/>
</dbReference>
<dbReference type="AlphaFoldDB" id="A0A8X7VW53"/>
<protein>
    <submittedName>
        <fullName evidence="2">Uncharacterized protein</fullName>
    </submittedName>
</protein>
<feature type="compositionally biased region" description="Low complexity" evidence="1">
    <location>
        <begin position="38"/>
        <end position="52"/>
    </location>
</feature>
<gene>
    <name evidence="2" type="ORF">Bca52824_021030</name>
</gene>
<evidence type="ECO:0000256" key="1">
    <source>
        <dbReference type="SAM" id="MobiDB-lite"/>
    </source>
</evidence>
<name>A0A8X7VW53_BRACI</name>
<keyword evidence="3" id="KW-1185">Reference proteome</keyword>
<dbReference type="Proteomes" id="UP000886595">
    <property type="component" value="Unassembled WGS sequence"/>
</dbReference>
<feature type="compositionally biased region" description="Polar residues" evidence="1">
    <location>
        <begin position="53"/>
        <end position="68"/>
    </location>
</feature>
<reference evidence="2 3" key="1">
    <citation type="submission" date="2020-02" db="EMBL/GenBank/DDBJ databases">
        <authorList>
            <person name="Ma Q."/>
            <person name="Huang Y."/>
            <person name="Song X."/>
            <person name="Pei D."/>
        </authorList>
    </citation>
    <scope>NUCLEOTIDE SEQUENCE [LARGE SCALE GENOMIC DNA]</scope>
    <source>
        <strain evidence="2">Sxm20200214</strain>
        <tissue evidence="2">Leaf</tissue>
    </source>
</reference>
<feature type="region of interest" description="Disordered" evidence="1">
    <location>
        <begin position="1"/>
        <end position="68"/>
    </location>
</feature>
<evidence type="ECO:0000313" key="3">
    <source>
        <dbReference type="Proteomes" id="UP000886595"/>
    </source>
</evidence>
<organism evidence="2 3">
    <name type="scientific">Brassica carinata</name>
    <name type="common">Ethiopian mustard</name>
    <name type="synonym">Abyssinian cabbage</name>
    <dbReference type="NCBI Taxonomy" id="52824"/>
    <lineage>
        <taxon>Eukaryota</taxon>
        <taxon>Viridiplantae</taxon>
        <taxon>Streptophyta</taxon>
        <taxon>Embryophyta</taxon>
        <taxon>Tracheophyta</taxon>
        <taxon>Spermatophyta</taxon>
        <taxon>Magnoliopsida</taxon>
        <taxon>eudicotyledons</taxon>
        <taxon>Gunneridae</taxon>
        <taxon>Pentapetalae</taxon>
        <taxon>rosids</taxon>
        <taxon>malvids</taxon>
        <taxon>Brassicales</taxon>
        <taxon>Brassicaceae</taxon>
        <taxon>Brassiceae</taxon>
        <taxon>Brassica</taxon>
    </lineage>
</organism>
<sequence length="68" mass="8127">MGGEDEEVRRNNEMDKTRRKFVGHPIHTTNRRNKYMETTTNRRNNTNTTTRTSKYINANPRSNTKTKR</sequence>